<name>A0A1I3H5G7_9FIRM</name>
<proteinExistence type="predicted"/>
<accession>A0A1I3H5G7</accession>
<dbReference type="RefSeq" id="WP_093373568.1">
    <property type="nucleotide sequence ID" value="NZ_FOQA01000011.1"/>
</dbReference>
<keyword evidence="3" id="KW-1185">Reference proteome</keyword>
<reference evidence="3" key="1">
    <citation type="submission" date="2016-10" db="EMBL/GenBank/DDBJ databases">
        <authorList>
            <person name="Varghese N."/>
            <person name="Submissions S."/>
        </authorList>
    </citation>
    <scope>NUCLEOTIDE SEQUENCE [LARGE SCALE GENOMIC DNA]</scope>
    <source>
        <strain evidence="3">Z-7934</strain>
    </source>
</reference>
<sequence length="296" mass="32885">MKRSNQYHRIQKINSIIRNDPGSRGIIPLIREDSLWKASESLMNAERILIVTGFCVLKPMIGETDGPPGALSLAYALTGMGKEVLVTTDKYSKRMMERSVSPSHCLYRMESVSESPAEISQYIQETLRHFRPDHIIAIERPGRAKDGHSYSMRGERLDPMVPQLDEFFHKEYARTYGYTRISIGDGGNEMGMGNYYDEIARSLSNGKKVASITTSDILIPAGTSNWGGYALAAAMSILQSKRLVQSPAEEWEIIQKMVEAGAVDGVSGECQATVDGLPVPMYLQALETIYHLVTES</sequence>
<organism evidence="2 3">
    <name type="scientific">Tindallia magadiensis</name>
    <dbReference type="NCBI Taxonomy" id="69895"/>
    <lineage>
        <taxon>Bacteria</taxon>
        <taxon>Bacillati</taxon>
        <taxon>Bacillota</taxon>
        <taxon>Clostridia</taxon>
        <taxon>Peptostreptococcales</taxon>
        <taxon>Tindalliaceae</taxon>
        <taxon>Tindallia</taxon>
    </lineage>
</organism>
<dbReference type="EMBL" id="FOQA01000011">
    <property type="protein sequence ID" value="SFI30810.1"/>
    <property type="molecule type" value="Genomic_DNA"/>
</dbReference>
<dbReference type="Pfam" id="PF14336">
    <property type="entry name" value="GLUCM-like_C"/>
    <property type="match status" value="1"/>
</dbReference>
<dbReference type="PANTHER" id="PTHR32022:SF10">
    <property type="entry name" value="D-GLUTAMATE CYCLASE, MITOCHONDRIAL"/>
    <property type="match status" value="1"/>
</dbReference>
<dbReference type="OrthoDB" id="1668885at2"/>
<dbReference type="Proteomes" id="UP000199287">
    <property type="component" value="Unassembled WGS sequence"/>
</dbReference>
<evidence type="ECO:0000313" key="2">
    <source>
        <dbReference type="EMBL" id="SFI30810.1"/>
    </source>
</evidence>
<gene>
    <name evidence="2" type="ORF">SAMN05192551_11158</name>
</gene>
<evidence type="ECO:0000313" key="3">
    <source>
        <dbReference type="Proteomes" id="UP000199287"/>
    </source>
</evidence>
<dbReference type="AlphaFoldDB" id="A0A1I3H5G7"/>
<feature type="domain" description="D-glutamate cyclase-like C-terminal" evidence="1">
    <location>
        <begin position="13"/>
        <end position="286"/>
    </location>
</feature>
<protein>
    <recommendedName>
        <fullName evidence="1">D-glutamate cyclase-like C-terminal domain-containing protein</fullName>
    </recommendedName>
</protein>
<evidence type="ECO:0000259" key="1">
    <source>
        <dbReference type="Pfam" id="PF14336"/>
    </source>
</evidence>
<dbReference type="Gene3D" id="3.90.1640.20">
    <property type="entry name" value="TON_0340"/>
    <property type="match status" value="1"/>
</dbReference>
<dbReference type="InterPro" id="IPR025504">
    <property type="entry name" value="GLUCM_C"/>
</dbReference>
<dbReference type="PANTHER" id="PTHR32022">
    <property type="entry name" value="D-GLUTAMATE CYCLASE, MITOCHONDRIAL"/>
    <property type="match status" value="1"/>
</dbReference>
<dbReference type="STRING" id="69895.SAMN05192551_11158"/>